<sequence length="310" mass="35200">MSVEASRRLSRAQLEFRVVTIRLITMSPRHERPLPTRSVRRGRGRLRQGQPDLRGEESTASPFRATLAAEPIEIPPPPTGIPAVSPEVPPVVPPVTPSVPLAHDVSISKKLKEARQLGCVSFVGELDATAAKDWINQVSETLSDMRLEDEMKLIVATRLLEKRARTWWNSVKSRSTILLTWSDFLREFDSQYYTHFHQKEKKREFLSLKQGNLTELGFLPKKKVLLTGRSVGILHHQQTCQWPVTTPRPPDRHSLPRMPIETPQGLASASASPRRSLALAESHSHAVVHMKCTQKAHLRRYPTRLYNRCF</sequence>
<dbReference type="Proteomes" id="UP000026915">
    <property type="component" value="Chromosome 4"/>
</dbReference>
<dbReference type="Gramene" id="EOY04213">
    <property type="protein sequence ID" value="EOY04213"/>
    <property type="gene ID" value="TCM_019473"/>
</dbReference>
<dbReference type="HOGENOM" id="CLU_898366_0_0_1"/>
<dbReference type="PANTHER" id="PTHR34482">
    <property type="entry name" value="DNA DAMAGE-INDUCIBLE PROTEIN 1-LIKE"/>
    <property type="match status" value="1"/>
</dbReference>
<gene>
    <name evidence="3" type="ORF">TCM_019473</name>
</gene>
<feature type="domain" description="Retrotransposon gag" evidence="2">
    <location>
        <begin position="156"/>
        <end position="212"/>
    </location>
</feature>
<evidence type="ECO:0000313" key="4">
    <source>
        <dbReference type="Proteomes" id="UP000026915"/>
    </source>
</evidence>
<keyword evidence="3" id="KW-0378">Hydrolase</keyword>
<evidence type="ECO:0000313" key="3">
    <source>
        <dbReference type="EMBL" id="EOY04213.1"/>
    </source>
</evidence>
<feature type="region of interest" description="Disordered" evidence="1">
    <location>
        <begin position="29"/>
        <end position="60"/>
    </location>
</feature>
<protein>
    <submittedName>
        <fullName evidence="3">Gag protease polyprotein</fullName>
    </submittedName>
</protein>
<feature type="region of interest" description="Disordered" evidence="1">
    <location>
        <begin position="244"/>
        <end position="267"/>
    </location>
</feature>
<organism evidence="3 4">
    <name type="scientific">Theobroma cacao</name>
    <name type="common">Cacao</name>
    <name type="synonym">Cocoa</name>
    <dbReference type="NCBI Taxonomy" id="3641"/>
    <lineage>
        <taxon>Eukaryota</taxon>
        <taxon>Viridiplantae</taxon>
        <taxon>Streptophyta</taxon>
        <taxon>Embryophyta</taxon>
        <taxon>Tracheophyta</taxon>
        <taxon>Spermatophyta</taxon>
        <taxon>Magnoliopsida</taxon>
        <taxon>eudicotyledons</taxon>
        <taxon>Gunneridae</taxon>
        <taxon>Pentapetalae</taxon>
        <taxon>rosids</taxon>
        <taxon>malvids</taxon>
        <taxon>Malvales</taxon>
        <taxon>Malvaceae</taxon>
        <taxon>Byttnerioideae</taxon>
        <taxon>Theobroma</taxon>
    </lineage>
</organism>
<evidence type="ECO:0000256" key="1">
    <source>
        <dbReference type="SAM" id="MobiDB-lite"/>
    </source>
</evidence>
<dbReference type="InParanoid" id="A0A061EHX3"/>
<dbReference type="PANTHER" id="PTHR34482:SF48">
    <property type="entry name" value="GAG PROTEASE POLYPROTEIN"/>
    <property type="match status" value="1"/>
</dbReference>
<dbReference type="Pfam" id="PF03732">
    <property type="entry name" value="Retrotrans_gag"/>
    <property type="match status" value="1"/>
</dbReference>
<dbReference type="eggNOG" id="KOG0017">
    <property type="taxonomic scope" value="Eukaryota"/>
</dbReference>
<dbReference type="EMBL" id="CM001882">
    <property type="protein sequence ID" value="EOY04213.1"/>
    <property type="molecule type" value="Genomic_DNA"/>
</dbReference>
<name>A0A061EHX3_THECC</name>
<proteinExistence type="predicted"/>
<dbReference type="GO" id="GO:0008233">
    <property type="term" value="F:peptidase activity"/>
    <property type="evidence" value="ECO:0007669"/>
    <property type="project" value="UniProtKB-KW"/>
</dbReference>
<dbReference type="GO" id="GO:0006508">
    <property type="term" value="P:proteolysis"/>
    <property type="evidence" value="ECO:0007669"/>
    <property type="project" value="UniProtKB-KW"/>
</dbReference>
<keyword evidence="3" id="KW-0645">Protease</keyword>
<reference evidence="3 4" key="1">
    <citation type="journal article" date="2013" name="Genome Biol.">
        <title>The genome sequence of the most widely cultivated cacao type and its use to identify candidate genes regulating pod color.</title>
        <authorList>
            <person name="Motamayor J.C."/>
            <person name="Mockaitis K."/>
            <person name="Schmutz J."/>
            <person name="Haiminen N."/>
            <person name="Iii D.L."/>
            <person name="Cornejo O."/>
            <person name="Findley S.D."/>
            <person name="Zheng P."/>
            <person name="Utro F."/>
            <person name="Royaert S."/>
            <person name="Saski C."/>
            <person name="Jenkins J."/>
            <person name="Podicheti R."/>
            <person name="Zhao M."/>
            <person name="Scheffler B.E."/>
            <person name="Stack J.C."/>
            <person name="Feltus F.A."/>
            <person name="Mustiga G.M."/>
            <person name="Amores F."/>
            <person name="Phillips W."/>
            <person name="Marelli J.P."/>
            <person name="May G.D."/>
            <person name="Shapiro H."/>
            <person name="Ma J."/>
            <person name="Bustamante C.D."/>
            <person name="Schnell R.J."/>
            <person name="Main D."/>
            <person name="Gilbert D."/>
            <person name="Parida L."/>
            <person name="Kuhn D.N."/>
        </authorList>
    </citation>
    <scope>NUCLEOTIDE SEQUENCE [LARGE SCALE GENOMIC DNA]</scope>
    <source>
        <strain evidence="4">cv. Matina 1-6</strain>
    </source>
</reference>
<keyword evidence="4" id="KW-1185">Reference proteome</keyword>
<accession>A0A061EHX3</accession>
<dbReference type="InterPro" id="IPR005162">
    <property type="entry name" value="Retrotrans_gag_dom"/>
</dbReference>
<evidence type="ECO:0000259" key="2">
    <source>
        <dbReference type="Pfam" id="PF03732"/>
    </source>
</evidence>
<dbReference type="AlphaFoldDB" id="A0A061EHX3"/>